<dbReference type="Proteomes" id="UP000267128">
    <property type="component" value="Unassembled WGS sequence"/>
</dbReference>
<sequence>MRLLSKVALGGSVASAATVGALVAAGVFATSATLVAVDPVAPPAQADALTPFDSCGDLLDWYVDRGVREVGEYGWNYPYYGWGDVGTPRMAFDAVGAGPQSAALSTVSKSVARSSSATGTNTQEEAVDEPDIAKTNGSLVARIVADRRLVLFDVTGAEPTVTRRLQLPRDGYGAELLLVGDRVLITQQAYGRGPRALTDSYAMKFPGYTRGNGTRILEVDISDPAAPKVVRTDLYSGDLVSLRQYGDTVRLVTSTQRPNLKWTYPKKGVTRREAIQRNRALVRATTIEDWLPSAKNAGRKKALLDCDQVFHPQKWSGPETVAVTTYAVDEPAAATSVAVTASGQVVYSSADRLYVASTEYGDRFDDPMAGDLRRSDRVAPTRVRTDLHSFALDGARTTYVASGHLNGSVRDRWSLDEYDGRLRVAWSTMDRKGGTRNGISVFTEKDDRLEQTGFLDGLGPNEDIQSVRWLDDLAIVVTFRQIDPLYTIDLTDQDAPRRLGALKIPGYSGYLHPIGGNLLLGLGVDADRKGNTRGAQAAVFDISDLTDPKRISQVTFGRDTWINALDDPRAFTWLAENRTGATPVADWRNNRNRLVGFDVSPTGQLRTRTLAPLNQDYQARTLDLGNGRLAVLDAYRLRVVKVG</sequence>
<dbReference type="Pfam" id="PF09826">
    <property type="entry name" value="Beta_propel"/>
    <property type="match status" value="1"/>
</dbReference>
<evidence type="ECO:0000313" key="2">
    <source>
        <dbReference type="EMBL" id="RNL61054.1"/>
    </source>
</evidence>
<feature type="chain" id="PRO_5038731829" description="Benzoate transporter" evidence="1">
    <location>
        <begin position="17"/>
        <end position="643"/>
    </location>
</feature>
<protein>
    <recommendedName>
        <fullName evidence="4">Benzoate transporter</fullName>
    </recommendedName>
</protein>
<keyword evidence="1" id="KW-0732">Signal</keyword>
<dbReference type="InterPro" id="IPR019198">
    <property type="entry name" value="Beta_propeller_containing"/>
</dbReference>
<evidence type="ECO:0000313" key="3">
    <source>
        <dbReference type="Proteomes" id="UP000267128"/>
    </source>
</evidence>
<proteinExistence type="predicted"/>
<evidence type="ECO:0000256" key="1">
    <source>
        <dbReference type="SAM" id="SignalP"/>
    </source>
</evidence>
<reference evidence="2 3" key="1">
    <citation type="submission" date="2018-11" db="EMBL/GenBank/DDBJ databases">
        <authorList>
            <person name="Li F."/>
        </authorList>
    </citation>
    <scope>NUCLEOTIDE SEQUENCE [LARGE SCALE GENOMIC DNA]</scope>
    <source>
        <strain evidence="2 3">Gsoil 097</strain>
    </source>
</reference>
<name>A0A3N0CC92_9ACTN</name>
<organism evidence="2 3">
    <name type="scientific">Nocardioides marmoriginsengisoli</name>
    <dbReference type="NCBI Taxonomy" id="661483"/>
    <lineage>
        <taxon>Bacteria</taxon>
        <taxon>Bacillati</taxon>
        <taxon>Actinomycetota</taxon>
        <taxon>Actinomycetes</taxon>
        <taxon>Propionibacteriales</taxon>
        <taxon>Nocardioidaceae</taxon>
        <taxon>Nocardioides</taxon>
    </lineage>
</organism>
<evidence type="ECO:0008006" key="4">
    <source>
        <dbReference type="Google" id="ProtNLM"/>
    </source>
</evidence>
<comment type="caution">
    <text evidence="2">The sequence shown here is derived from an EMBL/GenBank/DDBJ whole genome shotgun (WGS) entry which is preliminary data.</text>
</comment>
<gene>
    <name evidence="2" type="ORF">EFK50_16860</name>
</gene>
<accession>A0A3N0CC92</accession>
<feature type="signal peptide" evidence="1">
    <location>
        <begin position="1"/>
        <end position="16"/>
    </location>
</feature>
<dbReference type="RefSeq" id="WP_123228770.1">
    <property type="nucleotide sequence ID" value="NZ_RJSE01000008.1"/>
</dbReference>
<keyword evidence="3" id="KW-1185">Reference proteome</keyword>
<dbReference type="OrthoDB" id="9778998at2"/>
<dbReference type="EMBL" id="RJSE01000008">
    <property type="protein sequence ID" value="RNL61054.1"/>
    <property type="molecule type" value="Genomic_DNA"/>
</dbReference>
<dbReference type="AlphaFoldDB" id="A0A3N0CC92"/>